<evidence type="ECO:0000313" key="1">
    <source>
        <dbReference type="EMBL" id="KKK51995.1"/>
    </source>
</evidence>
<organism evidence="1">
    <name type="scientific">marine sediment metagenome</name>
    <dbReference type="NCBI Taxonomy" id="412755"/>
    <lineage>
        <taxon>unclassified sequences</taxon>
        <taxon>metagenomes</taxon>
        <taxon>ecological metagenomes</taxon>
    </lineage>
</organism>
<sequence length="56" mass="6401">MAKKLSTKDAAHVLCSIVHDEENLEPNHQIVMEIGGLTRNNDERLGDYRVTVQRVR</sequence>
<dbReference type="EMBL" id="LAZR01067238">
    <property type="protein sequence ID" value="KKK51995.1"/>
    <property type="molecule type" value="Genomic_DNA"/>
</dbReference>
<accession>A0A0F8WUC1</accession>
<name>A0A0F8WUC1_9ZZZZ</name>
<dbReference type="AlphaFoldDB" id="A0A0F8WUC1"/>
<reference evidence="1" key="1">
    <citation type="journal article" date="2015" name="Nature">
        <title>Complex archaea that bridge the gap between prokaryotes and eukaryotes.</title>
        <authorList>
            <person name="Spang A."/>
            <person name="Saw J.H."/>
            <person name="Jorgensen S.L."/>
            <person name="Zaremba-Niedzwiedzka K."/>
            <person name="Martijn J."/>
            <person name="Lind A.E."/>
            <person name="van Eijk R."/>
            <person name="Schleper C."/>
            <person name="Guy L."/>
            <person name="Ettema T.J."/>
        </authorList>
    </citation>
    <scope>NUCLEOTIDE SEQUENCE</scope>
</reference>
<proteinExistence type="predicted"/>
<protein>
    <submittedName>
        <fullName evidence="1">Uncharacterized protein</fullName>
    </submittedName>
</protein>
<comment type="caution">
    <text evidence="1">The sequence shown here is derived from an EMBL/GenBank/DDBJ whole genome shotgun (WGS) entry which is preliminary data.</text>
</comment>
<gene>
    <name evidence="1" type="ORF">LCGC14_3109370</name>
</gene>